<sequence length="328" mass="34773">MIRNLIVLALGAIAIPEAAALCLLESGALRDQAIGSQIIRVAADAPADASNPIASYDSDALGVQLEYGCDNGTPYGKSTVGLNGQNPATYIYETNVPGIGVKLLWNNGLGATGNFPSVTTVKLPTNRGIMKIAAGSYFRAQFFKLTDNLVLSNKAGDLVLPSALRAFNYFNTDAVGEAYARLNIGNITIISTPVCTVDQSKVIDFTQVTAGALKSGVEKPLNFFVNCRTDYGTYSAKAMMTAADASADSTYIKVTDASGNKDRLGIRITDGKTQTIRMNDSTSSEQLYNVASGSNAQYQWKATLFSTSTEAPQPGPFNAKAEIVFNID</sequence>
<feature type="signal peptide" evidence="5">
    <location>
        <begin position="1"/>
        <end position="19"/>
    </location>
</feature>
<evidence type="ECO:0000256" key="3">
    <source>
        <dbReference type="ARBA" id="ARBA00022729"/>
    </source>
</evidence>
<dbReference type="OrthoDB" id="6515729at2"/>
<evidence type="ECO:0000259" key="6">
    <source>
        <dbReference type="Pfam" id="PF00419"/>
    </source>
</evidence>
<dbReference type="PANTHER" id="PTHR33420">
    <property type="entry name" value="FIMBRIAL SUBUNIT ELFA-RELATED"/>
    <property type="match status" value="1"/>
</dbReference>
<evidence type="ECO:0000256" key="2">
    <source>
        <dbReference type="ARBA" id="ARBA00006671"/>
    </source>
</evidence>
<feature type="chain" id="PRO_5016795126" evidence="5">
    <location>
        <begin position="20"/>
        <end position="328"/>
    </location>
</feature>
<evidence type="ECO:0000313" key="7">
    <source>
        <dbReference type="EMBL" id="RDK96046.1"/>
    </source>
</evidence>
<dbReference type="SUPFAM" id="SSF49401">
    <property type="entry name" value="Bacterial adhesins"/>
    <property type="match status" value="1"/>
</dbReference>
<accession>A0A370R3C4</accession>
<dbReference type="Pfam" id="PF00419">
    <property type="entry name" value="Fimbrial"/>
    <property type="match status" value="1"/>
</dbReference>
<dbReference type="Gene3D" id="2.60.40.1090">
    <property type="entry name" value="Fimbrial-type adhesion domain"/>
    <property type="match status" value="1"/>
</dbReference>
<evidence type="ECO:0000256" key="5">
    <source>
        <dbReference type="SAM" id="SignalP"/>
    </source>
</evidence>
<proteinExistence type="inferred from homology"/>
<gene>
    <name evidence="7" type="ORF">C8D90_102533</name>
</gene>
<dbReference type="InterPro" id="IPR000259">
    <property type="entry name" value="Adhesion_dom_fimbrial"/>
</dbReference>
<dbReference type="InterPro" id="IPR008966">
    <property type="entry name" value="Adhesion_dom_sf"/>
</dbReference>
<evidence type="ECO:0000256" key="1">
    <source>
        <dbReference type="ARBA" id="ARBA00004561"/>
    </source>
</evidence>
<dbReference type="RefSeq" id="WP_115457767.1">
    <property type="nucleotide sequence ID" value="NZ_QRAP01000002.1"/>
</dbReference>
<feature type="domain" description="Fimbrial-type adhesion" evidence="6">
    <location>
        <begin position="191"/>
        <end position="327"/>
    </location>
</feature>
<dbReference type="InterPro" id="IPR036937">
    <property type="entry name" value="Adhesion_dom_fimbrial_sf"/>
</dbReference>
<dbReference type="GO" id="GO:0043709">
    <property type="term" value="P:cell adhesion involved in single-species biofilm formation"/>
    <property type="evidence" value="ECO:0007669"/>
    <property type="project" value="TreeGrafter"/>
</dbReference>
<reference evidence="7 8" key="1">
    <citation type="submission" date="2018-07" db="EMBL/GenBank/DDBJ databases">
        <title>Genomic Encyclopedia of Type Strains, Phase IV (KMG-IV): sequencing the most valuable type-strain genomes for metagenomic binning, comparative biology and taxonomic classification.</title>
        <authorList>
            <person name="Goeker M."/>
        </authorList>
    </citation>
    <scope>NUCLEOTIDE SEQUENCE [LARGE SCALE GENOMIC DNA]</scope>
    <source>
        <strain evidence="7 8">DSM 103736</strain>
    </source>
</reference>
<dbReference type="Proteomes" id="UP000254848">
    <property type="component" value="Unassembled WGS sequence"/>
</dbReference>
<comment type="similarity">
    <text evidence="2">Belongs to the fimbrial protein family.</text>
</comment>
<name>A0A370R3C4_9GAMM</name>
<dbReference type="PANTHER" id="PTHR33420:SF3">
    <property type="entry name" value="FIMBRIAL SUBUNIT ELFA"/>
    <property type="match status" value="1"/>
</dbReference>
<dbReference type="GO" id="GO:0009289">
    <property type="term" value="C:pilus"/>
    <property type="evidence" value="ECO:0007669"/>
    <property type="project" value="UniProtKB-SubCell"/>
</dbReference>
<comment type="caution">
    <text evidence="7">The sequence shown here is derived from an EMBL/GenBank/DDBJ whole genome shotgun (WGS) entry which is preliminary data.</text>
</comment>
<keyword evidence="4" id="KW-0281">Fimbrium</keyword>
<keyword evidence="8" id="KW-1185">Reference proteome</keyword>
<comment type="subcellular location">
    <subcellularLocation>
        <location evidence="1">Fimbrium</location>
    </subcellularLocation>
</comment>
<dbReference type="EMBL" id="QRAP01000002">
    <property type="protein sequence ID" value="RDK96046.1"/>
    <property type="molecule type" value="Genomic_DNA"/>
</dbReference>
<dbReference type="InterPro" id="IPR050263">
    <property type="entry name" value="Bact_Fimbrial_Adh_Pro"/>
</dbReference>
<evidence type="ECO:0000256" key="4">
    <source>
        <dbReference type="ARBA" id="ARBA00023263"/>
    </source>
</evidence>
<organism evidence="7 8">
    <name type="scientific">Enterobacillus tribolii</name>
    <dbReference type="NCBI Taxonomy" id="1487935"/>
    <lineage>
        <taxon>Bacteria</taxon>
        <taxon>Pseudomonadati</taxon>
        <taxon>Pseudomonadota</taxon>
        <taxon>Gammaproteobacteria</taxon>
        <taxon>Enterobacterales</taxon>
        <taxon>Hafniaceae</taxon>
        <taxon>Enterobacillus</taxon>
    </lineage>
</organism>
<dbReference type="AlphaFoldDB" id="A0A370R3C4"/>
<keyword evidence="3 5" id="KW-0732">Signal</keyword>
<protein>
    <submittedName>
        <fullName evidence="7">Type 1 fimbria pilin</fullName>
    </submittedName>
</protein>
<evidence type="ECO:0000313" key="8">
    <source>
        <dbReference type="Proteomes" id="UP000254848"/>
    </source>
</evidence>
<dbReference type="Gene3D" id="2.60.40.3310">
    <property type="match status" value="1"/>
</dbReference>